<sequence>MPPARADLLARLPAVGFLPPEDAAPWSVATRAAEFRAAVEGFAAAYWSLPPAKRGARYDRLSAAAYGPAAARLGLLESGLDVTREAGDDPTPTTLDQLVRELAAIRRRARVEKREARRTTAVVFVEFLYDTLDGLGVVLDRRSRRRGHKWSLKGFLADRVNQSLLFCSGVAGVAVIALVLVGQLSPGRAGAGPPTRTTFTPAEVQSYQAYHVAPRFRRLLGPPAGYADWVAAGKPAGKTP</sequence>
<accession>A0A517XLK5</accession>
<gene>
    <name evidence="1" type="ORF">ETAA1_02700</name>
</gene>
<dbReference type="KEGG" id="uli:ETAA1_02700"/>
<dbReference type="Proteomes" id="UP000319576">
    <property type="component" value="Chromosome"/>
</dbReference>
<dbReference type="EMBL" id="CP036273">
    <property type="protein sequence ID" value="QDU18384.1"/>
    <property type="molecule type" value="Genomic_DNA"/>
</dbReference>
<evidence type="ECO:0000313" key="1">
    <source>
        <dbReference type="EMBL" id="QDU18384.1"/>
    </source>
</evidence>
<keyword evidence="2" id="KW-1185">Reference proteome</keyword>
<reference evidence="1 2" key="1">
    <citation type="submission" date="2019-02" db="EMBL/GenBank/DDBJ databases">
        <title>Deep-cultivation of Planctomycetes and their phenomic and genomic characterization uncovers novel biology.</title>
        <authorList>
            <person name="Wiegand S."/>
            <person name="Jogler M."/>
            <person name="Boedeker C."/>
            <person name="Pinto D."/>
            <person name="Vollmers J."/>
            <person name="Rivas-Marin E."/>
            <person name="Kohn T."/>
            <person name="Peeters S.H."/>
            <person name="Heuer A."/>
            <person name="Rast P."/>
            <person name="Oberbeckmann S."/>
            <person name="Bunk B."/>
            <person name="Jeske O."/>
            <person name="Meyerdierks A."/>
            <person name="Storesund J.E."/>
            <person name="Kallscheuer N."/>
            <person name="Luecker S."/>
            <person name="Lage O.M."/>
            <person name="Pohl T."/>
            <person name="Merkel B.J."/>
            <person name="Hornburger P."/>
            <person name="Mueller R.-W."/>
            <person name="Bruemmer F."/>
            <person name="Labrenz M."/>
            <person name="Spormann A.M."/>
            <person name="Op den Camp H."/>
            <person name="Overmann J."/>
            <person name="Amann R."/>
            <person name="Jetten M.S.M."/>
            <person name="Mascher T."/>
            <person name="Medema M.H."/>
            <person name="Devos D.P."/>
            <person name="Kaster A.-K."/>
            <person name="Ovreas L."/>
            <person name="Rohde M."/>
            <person name="Galperin M.Y."/>
            <person name="Jogler C."/>
        </authorList>
    </citation>
    <scope>NUCLEOTIDE SEQUENCE [LARGE SCALE GENOMIC DNA]</scope>
    <source>
        <strain evidence="1 2">ETA_A1</strain>
    </source>
</reference>
<name>A0A517XLK5_9BACT</name>
<protein>
    <submittedName>
        <fullName evidence="1">Uncharacterized protein</fullName>
    </submittedName>
</protein>
<proteinExistence type="predicted"/>
<evidence type="ECO:0000313" key="2">
    <source>
        <dbReference type="Proteomes" id="UP000319576"/>
    </source>
</evidence>
<dbReference type="RefSeq" id="WP_145233629.1">
    <property type="nucleotide sequence ID" value="NZ_CP036273.1"/>
</dbReference>
<dbReference type="AlphaFoldDB" id="A0A517XLK5"/>
<organism evidence="1 2">
    <name type="scientific">Urbifossiella limnaea</name>
    <dbReference type="NCBI Taxonomy" id="2528023"/>
    <lineage>
        <taxon>Bacteria</taxon>
        <taxon>Pseudomonadati</taxon>
        <taxon>Planctomycetota</taxon>
        <taxon>Planctomycetia</taxon>
        <taxon>Gemmatales</taxon>
        <taxon>Gemmataceae</taxon>
        <taxon>Urbifossiella</taxon>
    </lineage>
</organism>